<evidence type="ECO:0000313" key="1">
    <source>
        <dbReference type="EMBL" id="GIY85187.1"/>
    </source>
</evidence>
<keyword evidence="2" id="KW-1185">Reference proteome</keyword>
<dbReference type="EMBL" id="BPLQ01015016">
    <property type="protein sequence ID" value="GIY85187.1"/>
    <property type="molecule type" value="Genomic_DNA"/>
</dbReference>
<dbReference type="Proteomes" id="UP001054837">
    <property type="component" value="Unassembled WGS sequence"/>
</dbReference>
<accession>A0AAV4WRK5</accession>
<dbReference type="AlphaFoldDB" id="A0AAV4WRK5"/>
<name>A0AAV4WRK5_9ARAC</name>
<comment type="caution">
    <text evidence="1">The sequence shown here is derived from an EMBL/GenBank/DDBJ whole genome shotgun (WGS) entry which is preliminary data.</text>
</comment>
<sequence length="92" mass="10615">MQRVYALPWKQYRQKYKTAPSLIGTLATYPTEVRVLPLTPGGTAWEPGENNKKNVEQELNQRCEPTFDWSTTLFLFHGQQVLERNSTTDGIE</sequence>
<reference evidence="1 2" key="1">
    <citation type="submission" date="2021-06" db="EMBL/GenBank/DDBJ databases">
        <title>Caerostris darwini draft genome.</title>
        <authorList>
            <person name="Kono N."/>
            <person name="Arakawa K."/>
        </authorList>
    </citation>
    <scope>NUCLEOTIDE SEQUENCE [LARGE SCALE GENOMIC DNA]</scope>
</reference>
<protein>
    <submittedName>
        <fullName evidence="1">Uncharacterized protein</fullName>
    </submittedName>
</protein>
<organism evidence="1 2">
    <name type="scientific">Caerostris darwini</name>
    <dbReference type="NCBI Taxonomy" id="1538125"/>
    <lineage>
        <taxon>Eukaryota</taxon>
        <taxon>Metazoa</taxon>
        <taxon>Ecdysozoa</taxon>
        <taxon>Arthropoda</taxon>
        <taxon>Chelicerata</taxon>
        <taxon>Arachnida</taxon>
        <taxon>Araneae</taxon>
        <taxon>Araneomorphae</taxon>
        <taxon>Entelegynae</taxon>
        <taxon>Araneoidea</taxon>
        <taxon>Araneidae</taxon>
        <taxon>Caerostris</taxon>
    </lineage>
</organism>
<proteinExistence type="predicted"/>
<gene>
    <name evidence="1" type="ORF">CDAR_310141</name>
</gene>
<evidence type="ECO:0000313" key="2">
    <source>
        <dbReference type="Proteomes" id="UP001054837"/>
    </source>
</evidence>